<dbReference type="EMBL" id="CAKXYY010000025">
    <property type="protein sequence ID" value="CAH2355350.1"/>
    <property type="molecule type" value="Genomic_DNA"/>
</dbReference>
<feature type="region of interest" description="Disordered" evidence="2">
    <location>
        <begin position="1"/>
        <end position="44"/>
    </location>
</feature>
<reference evidence="3" key="1">
    <citation type="submission" date="2022-03" db="EMBL/GenBank/DDBJ databases">
        <authorList>
            <person name="Legras J.-L."/>
            <person name="Devillers H."/>
            <person name="Grondin C."/>
        </authorList>
    </citation>
    <scope>NUCLEOTIDE SEQUENCE</scope>
    <source>
        <strain evidence="3">CLIB 1423</strain>
    </source>
</reference>
<dbReference type="Gene3D" id="3.40.50.300">
    <property type="entry name" value="P-loop containing nucleotide triphosphate hydrolases"/>
    <property type="match status" value="1"/>
</dbReference>
<evidence type="ECO:0000313" key="4">
    <source>
        <dbReference type="Proteomes" id="UP000837801"/>
    </source>
</evidence>
<keyword evidence="4" id="KW-1185">Reference proteome</keyword>
<organism evidence="3 4">
    <name type="scientific">[Candida] railenensis</name>
    <dbReference type="NCBI Taxonomy" id="45579"/>
    <lineage>
        <taxon>Eukaryota</taxon>
        <taxon>Fungi</taxon>
        <taxon>Dikarya</taxon>
        <taxon>Ascomycota</taxon>
        <taxon>Saccharomycotina</taxon>
        <taxon>Pichiomycetes</taxon>
        <taxon>Debaryomycetaceae</taxon>
        <taxon>Kurtzmaniella</taxon>
    </lineage>
</organism>
<name>A0A9P0VZS2_9ASCO</name>
<feature type="region of interest" description="Disordered" evidence="2">
    <location>
        <begin position="839"/>
        <end position="867"/>
    </location>
</feature>
<evidence type="ECO:0000256" key="2">
    <source>
        <dbReference type="SAM" id="MobiDB-lite"/>
    </source>
</evidence>
<dbReference type="GO" id="GO:0006260">
    <property type="term" value="P:DNA replication"/>
    <property type="evidence" value="ECO:0007669"/>
    <property type="project" value="UniProtKB-KW"/>
</dbReference>
<evidence type="ECO:0000256" key="1">
    <source>
        <dbReference type="ARBA" id="ARBA00022705"/>
    </source>
</evidence>
<evidence type="ECO:0000313" key="3">
    <source>
        <dbReference type="EMBL" id="CAH2355350.1"/>
    </source>
</evidence>
<sequence>MVPFGTQPFRAVAEQRNDRDTAESDELREGSHDKLHSTEGPVRQNLMSLLSGKQNTKKHSKVKKLRLETETETETEMDFDTVIDPDLVSEDSCLQLKDEYDVMELEKKIFASNNHKSVSVKDFLSSKRTTKEAAENVESGIVSEKVQILQDIDPDVIEIESDKELSSRELEEKIYGGANAKRTSAKDLFKSLRNPKESTNFSKKPSSEGTKSVSALSLLQGIPNKKKEKKSHFITLSIPSESLKEIQRSTDDPFFTKGSTFAAQSTTVNIPSGVGSKNAFQSMMAHSMANTPKLTPLQKLKVLEPPTLERNHFFVVPCSEKYATNHEFTSLKPKTKLHAVENFGEESFVYSCNNNDTVPEAKLVYSGVNQMTQEEILTRIPDLIRTPALSRIYSTFIQPNNGNSSTNQTTQLWTEYFRPIETSHLMLHVDKTTQLKNWIVNAFNRLKTQTLATPRNVQIKKKKRQQLLRGSTFLDNFVVPDDEETDEETEEEVFVPVLIIQGSSGMGKSASVYAALDETRGYVYEVNSGQSRSRRDLYSTLKEFCTTQLVHSNHGTEAKSNKEFQKGIILFEDTDVLFEQDRTFWTVVQDMINISRRPIIITCSDTSNIPKSIIDHAKEDNAILNIDSEVNFQTRAELMNYLWLCSYSQGYDVSNGVLNRLIKRSENAQDSKGFDLRRCLLELQTICNCKDFGSGMIHITEIKEVKDSHQTCDDGELDIETLSNKLDLLSSSDVISSSSTSQIKSHLQENEILDFYIIDESKLVRQKTLPFELNIGSSLGNTIHKDEGHDTVFELLPKRTFNDIRKSVTLFNGSRSKKLPKFLLESHFAYTRRATRSFNNNSSFDDGTSSGNGSQSPMSEGLSTPEWRPDTVGIPDGSICKYLSVTPYILELAPIGRNWATFQASLDIKEIETLAQHNVSVKKFIGWRQFQSDTNDIINTFRLAL</sequence>
<protein>
    <recommendedName>
        <fullName evidence="5">Telomere length regulation protein ELG1</fullName>
    </recommendedName>
</protein>
<dbReference type="OrthoDB" id="10064318at2759"/>
<accession>A0A9P0VZS2</accession>
<feature type="compositionally biased region" description="Basic and acidic residues" evidence="2">
    <location>
        <begin position="13"/>
        <end position="37"/>
    </location>
</feature>
<feature type="compositionally biased region" description="Polar residues" evidence="2">
    <location>
        <begin position="839"/>
        <end position="862"/>
    </location>
</feature>
<comment type="caution">
    <text evidence="3">The sequence shown here is derived from an EMBL/GenBank/DDBJ whole genome shotgun (WGS) entry which is preliminary data.</text>
</comment>
<dbReference type="Proteomes" id="UP000837801">
    <property type="component" value="Unassembled WGS sequence"/>
</dbReference>
<proteinExistence type="predicted"/>
<keyword evidence="1" id="KW-0235">DNA replication</keyword>
<dbReference type="PANTHER" id="PTHR23389">
    <property type="entry name" value="CHROMOSOME TRANSMISSION FIDELITY FACTOR 18"/>
    <property type="match status" value="1"/>
</dbReference>
<dbReference type="GO" id="GO:0005634">
    <property type="term" value="C:nucleus"/>
    <property type="evidence" value="ECO:0007669"/>
    <property type="project" value="TreeGrafter"/>
</dbReference>
<dbReference type="AlphaFoldDB" id="A0A9P0VZS2"/>
<evidence type="ECO:0008006" key="5">
    <source>
        <dbReference type="Google" id="ProtNLM"/>
    </source>
</evidence>
<dbReference type="PANTHER" id="PTHR23389:SF6">
    <property type="entry name" value="REPLICATION FACTOR C SUBUNIT 1"/>
    <property type="match status" value="1"/>
</dbReference>
<dbReference type="SUPFAM" id="SSF52540">
    <property type="entry name" value="P-loop containing nucleoside triphosphate hydrolases"/>
    <property type="match status" value="1"/>
</dbReference>
<dbReference type="InterPro" id="IPR027417">
    <property type="entry name" value="P-loop_NTPase"/>
</dbReference>
<dbReference type="GO" id="GO:0003677">
    <property type="term" value="F:DNA binding"/>
    <property type="evidence" value="ECO:0007669"/>
    <property type="project" value="TreeGrafter"/>
</dbReference>
<gene>
    <name evidence="3" type="ORF">CLIB1423_25S00320</name>
</gene>